<name>A0A0B2ULC7_9MICR</name>
<dbReference type="Proteomes" id="UP000031056">
    <property type="component" value="Unassembled WGS sequence"/>
</dbReference>
<accession>A0A0B2ULC7</accession>
<dbReference type="RefSeq" id="XP_014563869.1">
    <property type="nucleotide sequence ID" value="XM_014708383.1"/>
</dbReference>
<organism evidence="1 2">
    <name type="scientific">Ordospora colligata OC4</name>
    <dbReference type="NCBI Taxonomy" id="1354746"/>
    <lineage>
        <taxon>Eukaryota</taxon>
        <taxon>Fungi</taxon>
        <taxon>Fungi incertae sedis</taxon>
        <taxon>Microsporidia</taxon>
        <taxon>Ordosporidae</taxon>
        <taxon>Ordospora</taxon>
    </lineage>
</organism>
<protein>
    <submittedName>
        <fullName evidence="1">Uncharacterized protein</fullName>
    </submittedName>
</protein>
<dbReference type="VEuPathDB" id="MicrosporidiaDB:M896_040190"/>
<dbReference type="GeneID" id="26261458"/>
<comment type="caution">
    <text evidence="1">The sequence shown here is derived from an EMBL/GenBank/DDBJ whole genome shotgun (WGS) entry which is preliminary data.</text>
</comment>
<evidence type="ECO:0000313" key="2">
    <source>
        <dbReference type="Proteomes" id="UP000031056"/>
    </source>
</evidence>
<evidence type="ECO:0000313" key="1">
    <source>
        <dbReference type="EMBL" id="KHN69827.1"/>
    </source>
</evidence>
<sequence length="705" mass="81937">MEVTKNEREMEARSKGFGMYLRLKKMPQGVIIEDDIHTYFAKKLNSEGEVVDTLLGIIEILRISAPKCFLSKDEMNRFFGLLIKILPSEKINLENFIEYRMSSLLTDKGLIMKLVRLIGCVSGAAKQYLKEMIIVLIEEKPESIVKEIIKILLGHIARDESINSVIEATKEASMPIVEILMEGFDDKKYVDIYSSLTLNKSLCIRNIRGCNKVKYLKSAVCGQNFEKLFSIYGADRSKEVIMLLADNCSYINRDAFNRMINNNDENVRIKLLEKITFDDIALNGLEMHERVLDLSDCVRSRVFEVFNEGVCKYKECLINSICDCKRKPELEDIDGNSKCLLRFVEFILKGMFTGRKQEYVNVMIRAELPWKVYFQLCAFKGLHEFLELSNGKLKTNNEDFPINTEERRFYIKYFFCGSVPDCEIMKLIEVDVLSALEYLKYRNIHEYADILISKLITYRNRSSDVIVMIDDLKPYLYEKKWHLAPRSDTELLIYAHSKYVTQYIDYVQQQEVSFAMLYFLSCMKLPIDVLGPLVLNYKGSCEEHVEIQLAYNDRRMLKERIGYFMNSKLSESLKRRLLSSRSFVGSMIYFVNTGQVAIRNMEFFVWSIYLICMDCNNASKAREIYETYVMKVDIETFNKFYTVCSKLKNMSPRYADSDYAEKDLLTSSSQQMLQLICNTIISVRAGEIVEVHADLHMFYESAGSI</sequence>
<proteinExistence type="predicted"/>
<dbReference type="InParanoid" id="A0A0B2ULC7"/>
<dbReference type="AlphaFoldDB" id="A0A0B2ULC7"/>
<dbReference type="OrthoDB" id="2195646at2759"/>
<gene>
    <name evidence="1" type="ORF">M896_040190</name>
</gene>
<dbReference type="EMBL" id="JOKQ01000004">
    <property type="protein sequence ID" value="KHN69827.1"/>
    <property type="molecule type" value="Genomic_DNA"/>
</dbReference>
<dbReference type="HOGENOM" id="CLU_385882_0_0_1"/>
<reference evidence="1 2" key="1">
    <citation type="journal article" date="2014" name="MBio">
        <title>The Ordospora colligata genome; evolution of extreme reduction in microsporidia and host-to-parasite horizontal gene transfer.</title>
        <authorList>
            <person name="Pombert J.-F."/>
            <person name="Haag K.L."/>
            <person name="Beidas S."/>
            <person name="Ebert D."/>
            <person name="Keeling P.J."/>
        </authorList>
    </citation>
    <scope>NUCLEOTIDE SEQUENCE [LARGE SCALE GENOMIC DNA]</scope>
    <source>
        <strain evidence="1 2">OC4</strain>
    </source>
</reference>
<keyword evidence="2" id="KW-1185">Reference proteome</keyword>